<reference evidence="2" key="1">
    <citation type="submission" date="2021-03" db="EMBL/GenBank/DDBJ databases">
        <title>Comparative Genomics and Metabolomics in the genus Turicibacter.</title>
        <authorList>
            <person name="Maki J."/>
            <person name="Looft T."/>
        </authorList>
    </citation>
    <scope>NUCLEOTIDE SEQUENCE</scope>
    <source>
        <strain evidence="2">ISU324</strain>
    </source>
</reference>
<name>A0A9Q9FFQ6_9FIRM</name>
<feature type="domain" description="Tc1-like transposase DDE" evidence="1">
    <location>
        <begin position="18"/>
        <end position="49"/>
    </location>
</feature>
<organism evidence="2 3">
    <name type="scientific">Turicibacter bilis</name>
    <dbReference type="NCBI Taxonomy" id="2735723"/>
    <lineage>
        <taxon>Bacteria</taxon>
        <taxon>Bacillati</taxon>
        <taxon>Bacillota</taxon>
        <taxon>Erysipelotrichia</taxon>
        <taxon>Erysipelotrichales</taxon>
        <taxon>Turicibacteraceae</taxon>
        <taxon>Turicibacter</taxon>
    </lineage>
</organism>
<accession>A0A9Q9FFQ6</accession>
<proteinExistence type="predicted"/>
<dbReference type="Pfam" id="PF13358">
    <property type="entry name" value="DDE_3"/>
    <property type="match status" value="1"/>
</dbReference>
<evidence type="ECO:0000259" key="1">
    <source>
        <dbReference type="Pfam" id="PF13358"/>
    </source>
</evidence>
<evidence type="ECO:0000313" key="3">
    <source>
        <dbReference type="Proteomes" id="UP001058072"/>
    </source>
</evidence>
<sequence length="50" mass="6002">MSKWKSCINFRQQQNSSRKLIQPFLVEHKNRLNLVFLPPYSPELNLIEES</sequence>
<gene>
    <name evidence="2" type="ORF">J0J70_12265</name>
</gene>
<protein>
    <submittedName>
        <fullName evidence="2">Transposase</fullName>
    </submittedName>
</protein>
<dbReference type="AlphaFoldDB" id="A0A9Q9FFQ6"/>
<dbReference type="Proteomes" id="UP001058072">
    <property type="component" value="Chromosome"/>
</dbReference>
<dbReference type="EMBL" id="CP071250">
    <property type="protein sequence ID" value="UUF09748.1"/>
    <property type="molecule type" value="Genomic_DNA"/>
</dbReference>
<evidence type="ECO:0000313" key="2">
    <source>
        <dbReference type="EMBL" id="UUF09748.1"/>
    </source>
</evidence>
<dbReference type="InterPro" id="IPR038717">
    <property type="entry name" value="Tc1-like_DDE_dom"/>
</dbReference>